<evidence type="ECO:0000313" key="4">
    <source>
        <dbReference type="EMBL" id="PYC49042.1"/>
    </source>
</evidence>
<dbReference type="PANTHER" id="PTHR43877:SF5">
    <property type="entry name" value="BLL8307 PROTEIN"/>
    <property type="match status" value="1"/>
</dbReference>
<feature type="domain" description="N-acetyltransferase" evidence="3">
    <location>
        <begin position="6"/>
        <end position="155"/>
    </location>
</feature>
<dbReference type="EMBL" id="QFVT01000002">
    <property type="protein sequence ID" value="PYC49042.1"/>
    <property type="molecule type" value="Genomic_DNA"/>
</dbReference>
<keyword evidence="1 4" id="KW-0808">Transferase</keyword>
<sequence>MPLIVEETDPREPQATALLKASHALMQALFSPEENHFLSIDALRGNDVHFYTASAGDTLIATGALALRGTDAAPYGEVKSMFTAENARGKGAAAAILRAIEDQARALNLPVLNLETGDKLNAAHRLYGRQGFKICGPFGDYDAMPTSIFMTKCLMDTPAAV</sequence>
<proteinExistence type="predicted"/>
<dbReference type="AlphaFoldDB" id="A0A2V4N526"/>
<dbReference type="Pfam" id="PF00583">
    <property type="entry name" value="Acetyltransf_1"/>
    <property type="match status" value="1"/>
</dbReference>
<comment type="caution">
    <text evidence="4">The sequence shown here is derived from an EMBL/GenBank/DDBJ whole genome shotgun (WGS) entry which is preliminary data.</text>
</comment>
<dbReference type="InterPro" id="IPR050832">
    <property type="entry name" value="Bact_Acetyltransf"/>
</dbReference>
<dbReference type="SUPFAM" id="SSF55729">
    <property type="entry name" value="Acyl-CoA N-acyltransferases (Nat)"/>
    <property type="match status" value="1"/>
</dbReference>
<dbReference type="Proteomes" id="UP000248012">
    <property type="component" value="Unassembled WGS sequence"/>
</dbReference>
<dbReference type="InterPro" id="IPR016181">
    <property type="entry name" value="Acyl_CoA_acyltransferase"/>
</dbReference>
<evidence type="ECO:0000313" key="5">
    <source>
        <dbReference type="Proteomes" id="UP000248012"/>
    </source>
</evidence>
<keyword evidence="5" id="KW-1185">Reference proteome</keyword>
<dbReference type="RefSeq" id="WP_110794619.1">
    <property type="nucleotide sequence ID" value="NZ_KZ826481.1"/>
</dbReference>
<gene>
    <name evidence="4" type="ORF">DI396_02990</name>
</gene>
<dbReference type="InterPro" id="IPR000182">
    <property type="entry name" value="GNAT_dom"/>
</dbReference>
<name>A0A2V4N526_9RHOB</name>
<dbReference type="PANTHER" id="PTHR43877">
    <property type="entry name" value="AMINOALKYLPHOSPHONATE N-ACETYLTRANSFERASE-RELATED-RELATED"/>
    <property type="match status" value="1"/>
</dbReference>
<evidence type="ECO:0000256" key="2">
    <source>
        <dbReference type="ARBA" id="ARBA00023315"/>
    </source>
</evidence>
<evidence type="ECO:0000256" key="1">
    <source>
        <dbReference type="ARBA" id="ARBA00022679"/>
    </source>
</evidence>
<reference evidence="4 5" key="1">
    <citation type="submission" date="2018-05" db="EMBL/GenBank/DDBJ databases">
        <title>Oceanovita maritima gen. nov., sp. nov., a marine bacterium in the family Rhodobacteraceae isolated from surface seawater of Lundu port Xiamen, China.</title>
        <authorList>
            <person name="Hetharua B.H."/>
            <person name="Min D."/>
            <person name="Liao H."/>
            <person name="Tian Y."/>
        </authorList>
    </citation>
    <scope>NUCLEOTIDE SEQUENCE [LARGE SCALE GENOMIC DNA]</scope>
    <source>
        <strain evidence="4 5">FSX-11</strain>
    </source>
</reference>
<protein>
    <submittedName>
        <fullName evidence="4">GNAT family N-acetyltransferase</fullName>
    </submittedName>
</protein>
<dbReference type="CDD" id="cd04301">
    <property type="entry name" value="NAT_SF"/>
    <property type="match status" value="1"/>
</dbReference>
<accession>A0A2V4N526</accession>
<dbReference type="OrthoDB" id="9803233at2"/>
<keyword evidence="2" id="KW-0012">Acyltransferase</keyword>
<dbReference type="GO" id="GO:0016747">
    <property type="term" value="F:acyltransferase activity, transferring groups other than amino-acyl groups"/>
    <property type="evidence" value="ECO:0007669"/>
    <property type="project" value="InterPro"/>
</dbReference>
<dbReference type="Gene3D" id="3.40.630.30">
    <property type="match status" value="1"/>
</dbReference>
<dbReference type="PROSITE" id="PS51186">
    <property type="entry name" value="GNAT"/>
    <property type="match status" value="1"/>
</dbReference>
<evidence type="ECO:0000259" key="3">
    <source>
        <dbReference type="PROSITE" id="PS51186"/>
    </source>
</evidence>
<organism evidence="4 5">
    <name type="scientific">Litorivita pollutaquae</name>
    <dbReference type="NCBI Taxonomy" id="2200892"/>
    <lineage>
        <taxon>Bacteria</taxon>
        <taxon>Pseudomonadati</taxon>
        <taxon>Pseudomonadota</taxon>
        <taxon>Alphaproteobacteria</taxon>
        <taxon>Rhodobacterales</taxon>
        <taxon>Paracoccaceae</taxon>
        <taxon>Litorivita</taxon>
    </lineage>
</organism>